<name>A0ABS1J209_9FIRM</name>
<evidence type="ECO:0000259" key="2">
    <source>
        <dbReference type="Pfam" id="PF01326"/>
    </source>
</evidence>
<feature type="domain" description="Pyruvate phosphate dikinase AMP/ATP-binding" evidence="2">
    <location>
        <begin position="14"/>
        <end position="210"/>
    </location>
</feature>
<dbReference type="EMBL" id="JAEPRJ010000001">
    <property type="protein sequence ID" value="MBK5898162.1"/>
    <property type="molecule type" value="Genomic_DNA"/>
</dbReference>
<gene>
    <name evidence="3" type="ORF">JJN12_10300</name>
</gene>
<dbReference type="Pfam" id="PF00391">
    <property type="entry name" value="PEP-utilizers"/>
    <property type="match status" value="1"/>
</dbReference>
<dbReference type="PANTHER" id="PTHR43615:SF1">
    <property type="entry name" value="PPDK_N DOMAIN-CONTAINING PROTEIN"/>
    <property type="match status" value="1"/>
</dbReference>
<dbReference type="Proteomes" id="UP000604730">
    <property type="component" value="Unassembled WGS sequence"/>
</dbReference>
<dbReference type="InterPro" id="IPR051549">
    <property type="entry name" value="PEP_Utilizing_Enz"/>
</dbReference>
<dbReference type="Gene3D" id="3.30.470.20">
    <property type="entry name" value="ATP-grasp fold, B domain"/>
    <property type="match status" value="2"/>
</dbReference>
<dbReference type="Gene3D" id="3.30.1490.20">
    <property type="entry name" value="ATP-grasp fold, A domain"/>
    <property type="match status" value="1"/>
</dbReference>
<evidence type="ECO:0000313" key="4">
    <source>
        <dbReference type="Proteomes" id="UP000604730"/>
    </source>
</evidence>
<dbReference type="InterPro" id="IPR008279">
    <property type="entry name" value="PEP-util_enz_mobile_dom"/>
</dbReference>
<dbReference type="InterPro" id="IPR036637">
    <property type="entry name" value="Phosphohistidine_dom_sf"/>
</dbReference>
<dbReference type="InterPro" id="IPR002192">
    <property type="entry name" value="PPDK_AMP/ATP-bd"/>
</dbReference>
<keyword evidence="4" id="KW-1185">Reference proteome</keyword>
<dbReference type="Gene3D" id="3.50.30.10">
    <property type="entry name" value="Phosphohistidine domain"/>
    <property type="match status" value="1"/>
</dbReference>
<evidence type="ECO:0000259" key="1">
    <source>
        <dbReference type="Pfam" id="PF00391"/>
    </source>
</evidence>
<dbReference type="Pfam" id="PF01326">
    <property type="entry name" value="PPDK_N"/>
    <property type="match status" value="1"/>
</dbReference>
<dbReference type="SUPFAM" id="SSF52009">
    <property type="entry name" value="Phosphohistidine domain"/>
    <property type="match status" value="1"/>
</dbReference>
<dbReference type="RefSeq" id="WP_208429597.1">
    <property type="nucleotide sequence ID" value="NZ_JAEPRJ010000001.1"/>
</dbReference>
<accession>A0ABS1J209</accession>
<dbReference type="PANTHER" id="PTHR43615">
    <property type="entry name" value="PHOSPHOENOLPYRUVATE SYNTHASE-RELATED"/>
    <property type="match status" value="1"/>
</dbReference>
<dbReference type="SUPFAM" id="SSF56059">
    <property type="entry name" value="Glutathione synthetase ATP-binding domain-like"/>
    <property type="match status" value="1"/>
</dbReference>
<feature type="domain" description="PEP-utilising enzyme mobile" evidence="1">
    <location>
        <begin position="765"/>
        <end position="834"/>
    </location>
</feature>
<reference evidence="3 4" key="1">
    <citation type="submission" date="2021-01" db="EMBL/GenBank/DDBJ databases">
        <title>Isolation and description of Catonella massiliensis sp. nov., a novel Catonella species, isolated from a stable periodontitis subject.</title>
        <authorList>
            <person name="Antezack A."/>
            <person name="Boxberger M."/>
            <person name="La Scola B."/>
            <person name="Monnet-Corti V."/>
        </authorList>
    </citation>
    <scope>NUCLEOTIDE SEQUENCE [LARGE SCALE GENOMIC DNA]</scope>
    <source>
        <strain evidence="3 4">Marseille-Q4567</strain>
    </source>
</reference>
<proteinExistence type="predicted"/>
<evidence type="ECO:0008006" key="5">
    <source>
        <dbReference type="Google" id="ProtNLM"/>
    </source>
</evidence>
<evidence type="ECO:0000313" key="3">
    <source>
        <dbReference type="EMBL" id="MBK5898162.1"/>
    </source>
</evidence>
<comment type="caution">
    <text evidence="3">The sequence shown here is derived from an EMBL/GenBank/DDBJ whole genome shotgun (WGS) entry which is preliminary data.</text>
</comment>
<sequence length="847" mass="98293">MIFEMGDRAEAYKLGGKAFELVKLYEAGFKVPPFLVLTGEDFFEFFGEEREELRSLLSEYKDENREEICAIIRKREFSEDWKEEVISKVSEYFGEDCLLAVRSSAMDEDGEKFSFAGMMESYLNVRQGEEIFTAVKQCYLSCFSERAMRYRKENGLIDENIGMAVILQKMVEADASGVMFTSNPLTNNPDEVLISVVTGLGEALVSGEKNSFDAVYDRFGNRVEADEAMPLSENILQELVRLGLRVEDIDVKKRGRDIEFSVKDGVVYLLQNRLITIVSHIEKNRERTILDNSNIIESYSGVTTPLTFSFAREVYEKIYRQTLGNFFIEKEAVDSIAYDLENMIVFYENKIYYRLNGWYKMTALYPGYNKNKRYMENMMGVKVELKETKGEAKLRLFKIYFYFIKKLINMKRATTAFSNKFEAVTKDYRNNDFEGFDNKSLVKVYKDIEASILNDFTTPIVNDMGAMVFMGKVNEVLKKEKIEDAEGLLGKILSKQGNVESVKQSLALLQLVDEIWENEELAKAFRTKLVEELKPYLSDDTEFSAHLRDYILRFGARVMDELKLESITLKENPDFLFKTLKNYLLMEERPSVYKPHKIDEEELYRQVSFPKRFFLKKLVKITKYFVRNREYLRLYRTYIYDIVRMIFLRIGHNLEEAGIIAHFRDIFFLTKEEVFRIAEGKSPQIPLLREKIKKRKREFEENKDKEIFERMYFYGEVRAENMIPIFSRQETKSLEAGVLKGVAGGGKPVTGRVKYVENPQDADVKGLILMAKRTDPGWTVLFPMARAIIIERGSVLSHSAVIAREMGIPLVVGIRGLTDIIKDGMWVRVDGVKGTVERIDERDEDKG</sequence>
<organism evidence="3 4">
    <name type="scientific">Catonella massiliensis</name>
    <dbReference type="NCBI Taxonomy" id="2799636"/>
    <lineage>
        <taxon>Bacteria</taxon>
        <taxon>Bacillati</taxon>
        <taxon>Bacillota</taxon>
        <taxon>Clostridia</taxon>
        <taxon>Lachnospirales</taxon>
        <taxon>Lachnospiraceae</taxon>
        <taxon>Catonella</taxon>
    </lineage>
</organism>
<dbReference type="InterPro" id="IPR013815">
    <property type="entry name" value="ATP_grasp_subdomain_1"/>
</dbReference>
<protein>
    <recommendedName>
        <fullName evidence="5">Phosphoenolpyruvate synthase</fullName>
    </recommendedName>
</protein>